<dbReference type="VEuPathDB" id="FungiDB:BO97DRAFT_445518"/>
<name>A0A395HPS5_ASPHC</name>
<dbReference type="OrthoDB" id="88561at2759"/>
<dbReference type="PANTHER" id="PTHR40781:SF1">
    <property type="match status" value="1"/>
</dbReference>
<dbReference type="EMBL" id="KZ824304">
    <property type="protein sequence ID" value="RAL09433.1"/>
    <property type="molecule type" value="Genomic_DNA"/>
</dbReference>
<proteinExistence type="predicted"/>
<accession>A0A395HPS5</accession>
<dbReference type="Proteomes" id="UP000248961">
    <property type="component" value="Unassembled WGS sequence"/>
</dbReference>
<feature type="domain" description="DUF7587" evidence="1">
    <location>
        <begin position="10"/>
        <end position="157"/>
    </location>
</feature>
<evidence type="ECO:0000259" key="1">
    <source>
        <dbReference type="Pfam" id="PF24494"/>
    </source>
</evidence>
<sequence>MEYRLSKESVPSRLYRINYPGSRTGYSESEGFIAAHRRKTYADQANSEFETDIVKQFTWECRDPVPFISLFSDREHAENWGLKQPWRGKAPYLSRSNWALYVIDTNRLEDACFFRLQDLVKDLELRLPDKADQHISGTYLCLHNIPSAAIVEKIDPEQVKKDRDSRLAMKRVEAAEKWDYLDGSDSSEREALQENWNTIFEKNLEDSW</sequence>
<dbReference type="AlphaFoldDB" id="A0A395HPS5"/>
<organism evidence="2 3">
    <name type="scientific">Aspergillus homomorphus (strain CBS 101889)</name>
    <dbReference type="NCBI Taxonomy" id="1450537"/>
    <lineage>
        <taxon>Eukaryota</taxon>
        <taxon>Fungi</taxon>
        <taxon>Dikarya</taxon>
        <taxon>Ascomycota</taxon>
        <taxon>Pezizomycotina</taxon>
        <taxon>Eurotiomycetes</taxon>
        <taxon>Eurotiomycetidae</taxon>
        <taxon>Eurotiales</taxon>
        <taxon>Aspergillaceae</taxon>
        <taxon>Aspergillus</taxon>
        <taxon>Aspergillus subgen. Circumdati</taxon>
    </lineage>
</organism>
<protein>
    <recommendedName>
        <fullName evidence="1">DUF7587 domain-containing protein</fullName>
    </recommendedName>
</protein>
<dbReference type="RefSeq" id="XP_025548587.1">
    <property type="nucleotide sequence ID" value="XM_025698556.1"/>
</dbReference>
<dbReference type="Pfam" id="PF24494">
    <property type="entry name" value="DUF7587"/>
    <property type="match status" value="1"/>
</dbReference>
<dbReference type="PANTHER" id="PTHR40781">
    <property type="match status" value="1"/>
</dbReference>
<dbReference type="InterPro" id="IPR056009">
    <property type="entry name" value="DUF7587"/>
</dbReference>
<evidence type="ECO:0000313" key="3">
    <source>
        <dbReference type="Proteomes" id="UP000248961"/>
    </source>
</evidence>
<dbReference type="STRING" id="1450537.A0A395HPS5"/>
<evidence type="ECO:0000313" key="2">
    <source>
        <dbReference type="EMBL" id="RAL09433.1"/>
    </source>
</evidence>
<dbReference type="GeneID" id="37202845"/>
<reference evidence="2 3" key="1">
    <citation type="submission" date="2018-02" db="EMBL/GenBank/DDBJ databases">
        <title>The genomes of Aspergillus section Nigri reveals drivers in fungal speciation.</title>
        <authorList>
            <consortium name="DOE Joint Genome Institute"/>
            <person name="Vesth T.C."/>
            <person name="Nybo J."/>
            <person name="Theobald S."/>
            <person name="Brandl J."/>
            <person name="Frisvad J.C."/>
            <person name="Nielsen K.F."/>
            <person name="Lyhne E.K."/>
            <person name="Kogle M.E."/>
            <person name="Kuo A."/>
            <person name="Riley R."/>
            <person name="Clum A."/>
            <person name="Nolan M."/>
            <person name="Lipzen A."/>
            <person name="Salamov A."/>
            <person name="Henrissat B."/>
            <person name="Wiebenga A."/>
            <person name="De vries R.P."/>
            <person name="Grigoriev I.V."/>
            <person name="Mortensen U.H."/>
            <person name="Andersen M.R."/>
            <person name="Baker S.E."/>
        </authorList>
    </citation>
    <scope>NUCLEOTIDE SEQUENCE [LARGE SCALE GENOMIC DNA]</scope>
    <source>
        <strain evidence="2 3">CBS 101889</strain>
    </source>
</reference>
<keyword evidence="3" id="KW-1185">Reference proteome</keyword>
<gene>
    <name evidence="2" type="ORF">BO97DRAFT_445518</name>
</gene>